<dbReference type="Proteomes" id="UP001139451">
    <property type="component" value="Unassembled WGS sequence"/>
</dbReference>
<dbReference type="AlphaFoldDB" id="A0A9X2KJQ3"/>
<accession>A0A9X2KJQ3</accession>
<comment type="caution">
    <text evidence="1">The sequence shown here is derived from an EMBL/GenBank/DDBJ whole genome shotgun (WGS) entry which is preliminary data.</text>
</comment>
<dbReference type="EMBL" id="JAMLDX010000003">
    <property type="protein sequence ID" value="MCP3729729.1"/>
    <property type="molecule type" value="Genomic_DNA"/>
</dbReference>
<dbReference type="RefSeq" id="WP_254291827.1">
    <property type="nucleotide sequence ID" value="NZ_JAMLDX010000003.1"/>
</dbReference>
<protein>
    <submittedName>
        <fullName evidence="1">Uncharacterized protein</fullName>
    </submittedName>
</protein>
<evidence type="ECO:0000313" key="1">
    <source>
        <dbReference type="EMBL" id="MCP3729729.1"/>
    </source>
</evidence>
<proteinExistence type="predicted"/>
<keyword evidence="2" id="KW-1185">Reference proteome</keyword>
<reference evidence="1" key="1">
    <citation type="submission" date="2022-05" db="EMBL/GenBank/DDBJ databases">
        <title>Sphingomonas sp. strain MG17 Genome sequencing and assembly.</title>
        <authorList>
            <person name="Kim I."/>
        </authorList>
    </citation>
    <scope>NUCLEOTIDE SEQUENCE</scope>
    <source>
        <strain evidence="1">MG17</strain>
    </source>
</reference>
<evidence type="ECO:0000313" key="2">
    <source>
        <dbReference type="Proteomes" id="UP001139451"/>
    </source>
</evidence>
<organism evidence="1 2">
    <name type="scientific">Sphingomonas tagetis</name>
    <dbReference type="NCBI Taxonomy" id="2949092"/>
    <lineage>
        <taxon>Bacteria</taxon>
        <taxon>Pseudomonadati</taxon>
        <taxon>Pseudomonadota</taxon>
        <taxon>Alphaproteobacteria</taxon>
        <taxon>Sphingomonadales</taxon>
        <taxon>Sphingomonadaceae</taxon>
        <taxon>Sphingomonas</taxon>
    </lineage>
</organism>
<gene>
    <name evidence="1" type="ORF">M9978_04735</name>
</gene>
<sequence length="239" mass="26271">MTKKAKLRIRCSAESLNAAAEIAPHFDLYVSDVGELIETLRPGAPASEGTDSAFFEDAEEWRQVISMFQGPGHSVAVFNFRRSIAGGEIALSLPLLASLLPDATLEHLRAAKKVLTAAMNIHWYAKVRDHAVEPRKPLIVAMMASAAQFWSECFDEYPDGEFVQTDEGFWPEPGTGMDFVTRVVMAAAGTVEVEDIHANVKGMQDVIGMTAYLEYSRAHVEAEAEAEHAAKRAHLRVIK</sequence>
<name>A0A9X2KJQ3_9SPHN</name>